<dbReference type="AlphaFoldDB" id="A0AB39W6U6"/>
<dbReference type="RefSeq" id="WP_367769376.1">
    <property type="nucleotide sequence ID" value="NZ_CP165625.1"/>
</dbReference>
<dbReference type="Gene3D" id="2.60.34.30">
    <property type="entry name" value="Competence, DNA-entry nuclease inhibitor, ComJ"/>
    <property type="match status" value="1"/>
</dbReference>
<reference evidence="1" key="1">
    <citation type="submission" date="2024-07" db="EMBL/GenBank/DDBJ databases">
        <authorList>
            <person name="Biller S.J."/>
        </authorList>
    </citation>
    <scope>NUCLEOTIDE SEQUENCE</scope>
    <source>
        <strain evidence="1">WC2409</strain>
    </source>
</reference>
<organism evidence="1">
    <name type="scientific">Flavobacterium sp. WC2409</name>
    <dbReference type="NCBI Taxonomy" id="3234139"/>
    <lineage>
        <taxon>Bacteria</taxon>
        <taxon>Pseudomonadati</taxon>
        <taxon>Bacteroidota</taxon>
        <taxon>Flavobacteriia</taxon>
        <taxon>Flavobacteriales</taxon>
        <taxon>Flavobacteriaceae</taxon>
        <taxon>Flavobacterium</taxon>
    </lineage>
</organism>
<gene>
    <name evidence="1" type="ORF">AB3G34_04995</name>
</gene>
<evidence type="ECO:0000313" key="1">
    <source>
        <dbReference type="EMBL" id="XDU96467.1"/>
    </source>
</evidence>
<proteinExistence type="predicted"/>
<name>A0AB39W6U6_9FLAO</name>
<accession>A0AB39W6U6</accession>
<dbReference type="EMBL" id="CP165625">
    <property type="protein sequence ID" value="XDU96467.1"/>
    <property type="molecule type" value="Genomic_DNA"/>
</dbReference>
<sequence>MKFELKFITDYGQFYIADKNAKGNTGSEKFWTDEAFTDRLAIEDGIIGVGIANDEGIVNCEFEILDSESLIKDFAEFDHVVEASINIHSGILQVLDCPNSEIEIEVEIENGAYRIRVYSLNLETAFDENPSDYYKIEMWKEVNSKRNVLQRYTEK</sequence>
<protein>
    <submittedName>
        <fullName evidence="1">Uncharacterized protein</fullName>
    </submittedName>
</protein>
<dbReference type="InterPro" id="IPR038691">
    <property type="entry name" value="ComJ_sf"/>
</dbReference>